<feature type="non-terminal residue" evidence="10">
    <location>
        <position position="1"/>
    </location>
</feature>
<feature type="region of interest" description="Disordered" evidence="7">
    <location>
        <begin position="97"/>
        <end position="118"/>
    </location>
</feature>
<dbReference type="GO" id="GO:0061630">
    <property type="term" value="F:ubiquitin protein ligase activity"/>
    <property type="evidence" value="ECO:0007669"/>
    <property type="project" value="UniProtKB-EC"/>
</dbReference>
<dbReference type="GO" id="GO:0005737">
    <property type="term" value="C:cytoplasm"/>
    <property type="evidence" value="ECO:0007669"/>
    <property type="project" value="TreeGrafter"/>
</dbReference>
<dbReference type="InterPro" id="IPR050409">
    <property type="entry name" value="E3_ubiq-protein_ligase"/>
</dbReference>
<dbReference type="SUPFAM" id="SSF51045">
    <property type="entry name" value="WW domain"/>
    <property type="match status" value="3"/>
</dbReference>
<evidence type="ECO:0000256" key="1">
    <source>
        <dbReference type="ARBA" id="ARBA00000885"/>
    </source>
</evidence>
<proteinExistence type="predicted"/>
<protein>
    <recommendedName>
        <fullName evidence="3">HECT-type E3 ubiquitin transferase</fullName>
        <ecNumber evidence="3">2.3.2.26</ecNumber>
    </recommendedName>
</protein>
<feature type="domain" description="WW" evidence="8">
    <location>
        <begin position="223"/>
        <end position="256"/>
    </location>
</feature>
<evidence type="ECO:0000256" key="5">
    <source>
        <dbReference type="ARBA" id="ARBA00022786"/>
    </source>
</evidence>
<dbReference type="GO" id="GO:0016567">
    <property type="term" value="P:protein ubiquitination"/>
    <property type="evidence" value="ECO:0007669"/>
    <property type="project" value="UniProtKB-UniPathway"/>
</dbReference>
<name>A0A443S093_9ACAR</name>
<dbReference type="PROSITE" id="PS50020">
    <property type="entry name" value="WW_DOMAIN_2"/>
    <property type="match status" value="3"/>
</dbReference>
<evidence type="ECO:0000313" key="10">
    <source>
        <dbReference type="EMBL" id="RWS20924.1"/>
    </source>
</evidence>
<dbReference type="PROSITE" id="PS50237">
    <property type="entry name" value="HECT"/>
    <property type="match status" value="1"/>
</dbReference>
<dbReference type="SUPFAM" id="SSF56204">
    <property type="entry name" value="Hect, E3 ligase catalytic domain"/>
    <property type="match status" value="1"/>
</dbReference>
<dbReference type="SMART" id="SM00456">
    <property type="entry name" value="WW"/>
    <property type="match status" value="3"/>
</dbReference>
<sequence>KSFIGKSDSVTITVWNHKKIHKKQGAGFLGCVRIQSMTIQRLKDTGYQRLDLQKIKDDDTDAVKGQIVVSLLSRESTRPSGGRLQNVVIMNSEATISSQENSADTTLNDHNELPEGWEERRTPSGRVYYVNHYAKSTQWEKPSVLCNRSTSDSFVANNNVVETAMNSRMQQRRSTRHRNYLSRNQLHQAAASLSLDSNHCNQNSLSSQLWNNTTSTGSSASTVGLPEGYEMRIAPKGQVYFYHVSTGVSTWYDPRVAREILHEEVNLDAVLGPLPNGWEIRQTVGGRQYYVDHNNKTTQFTDPRLVANHSILKTFLKHQTQPEKSSNADIDSISCTEFNSKKSLVQKMATLRQELANLQPQSGHCRLEVSRKDIFEESYRVIMKMRPKDLKKRLMVKFRDEEGLDYGGVAREWLYLLSHEMLNPY</sequence>
<keyword evidence="5 6" id="KW-0833">Ubl conjugation pathway</keyword>
<dbReference type="UniPathway" id="UPA00143"/>
<organism evidence="10 11">
    <name type="scientific">Leptotrombidium deliense</name>
    <dbReference type="NCBI Taxonomy" id="299467"/>
    <lineage>
        <taxon>Eukaryota</taxon>
        <taxon>Metazoa</taxon>
        <taxon>Ecdysozoa</taxon>
        <taxon>Arthropoda</taxon>
        <taxon>Chelicerata</taxon>
        <taxon>Arachnida</taxon>
        <taxon>Acari</taxon>
        <taxon>Acariformes</taxon>
        <taxon>Trombidiformes</taxon>
        <taxon>Prostigmata</taxon>
        <taxon>Anystina</taxon>
        <taxon>Parasitengona</taxon>
        <taxon>Trombiculoidea</taxon>
        <taxon>Trombiculidae</taxon>
        <taxon>Leptotrombidium</taxon>
    </lineage>
</organism>
<comment type="catalytic activity">
    <reaction evidence="1">
        <text>S-ubiquitinyl-[E2 ubiquitin-conjugating enzyme]-L-cysteine + [acceptor protein]-L-lysine = [E2 ubiquitin-conjugating enzyme]-L-cysteine + N(6)-ubiquitinyl-[acceptor protein]-L-lysine.</text>
        <dbReference type="EC" id="2.3.2.26"/>
    </reaction>
</comment>
<dbReference type="CDD" id="cd00201">
    <property type="entry name" value="WW"/>
    <property type="match status" value="3"/>
</dbReference>
<feature type="domain" description="WW" evidence="8">
    <location>
        <begin position="272"/>
        <end position="305"/>
    </location>
</feature>
<evidence type="ECO:0000256" key="7">
    <source>
        <dbReference type="SAM" id="MobiDB-lite"/>
    </source>
</evidence>
<gene>
    <name evidence="10" type="ORF">B4U80_09463</name>
</gene>
<dbReference type="EC" id="2.3.2.26" evidence="3"/>
<evidence type="ECO:0000256" key="6">
    <source>
        <dbReference type="PROSITE-ProRule" id="PRU00104"/>
    </source>
</evidence>
<accession>A0A443S093</accession>
<dbReference type="GO" id="GO:0043161">
    <property type="term" value="P:proteasome-mediated ubiquitin-dependent protein catabolic process"/>
    <property type="evidence" value="ECO:0007669"/>
    <property type="project" value="TreeGrafter"/>
</dbReference>
<dbReference type="InterPro" id="IPR000569">
    <property type="entry name" value="HECT_dom"/>
</dbReference>
<dbReference type="FunFam" id="2.20.70.10:FF:000017">
    <property type="entry name" value="E3 ubiquitin-protein ligase"/>
    <property type="match status" value="1"/>
</dbReference>
<dbReference type="Proteomes" id="UP000288716">
    <property type="component" value="Unassembled WGS sequence"/>
</dbReference>
<dbReference type="PANTHER" id="PTHR11254">
    <property type="entry name" value="HECT DOMAIN UBIQUITIN-PROTEIN LIGASE"/>
    <property type="match status" value="1"/>
</dbReference>
<keyword evidence="4" id="KW-0808">Transferase</keyword>
<evidence type="ECO:0000256" key="4">
    <source>
        <dbReference type="ARBA" id="ARBA00022679"/>
    </source>
</evidence>
<feature type="compositionally biased region" description="Polar residues" evidence="7">
    <location>
        <begin position="97"/>
        <end position="106"/>
    </location>
</feature>
<evidence type="ECO:0000259" key="8">
    <source>
        <dbReference type="PROSITE" id="PS50020"/>
    </source>
</evidence>
<comment type="pathway">
    <text evidence="2">Protein modification; protein ubiquitination.</text>
</comment>
<dbReference type="Gene3D" id="2.20.70.10">
    <property type="match status" value="2"/>
</dbReference>
<dbReference type="Gene3D" id="2.60.40.150">
    <property type="entry name" value="C2 domain"/>
    <property type="match status" value="1"/>
</dbReference>
<evidence type="ECO:0000256" key="3">
    <source>
        <dbReference type="ARBA" id="ARBA00012485"/>
    </source>
</evidence>
<evidence type="ECO:0000256" key="2">
    <source>
        <dbReference type="ARBA" id="ARBA00004906"/>
    </source>
</evidence>
<dbReference type="OrthoDB" id="423283at2759"/>
<dbReference type="Gene3D" id="3.90.1750.10">
    <property type="entry name" value="Hect, E3 ligase catalytic domains"/>
    <property type="match status" value="1"/>
</dbReference>
<dbReference type="InterPro" id="IPR001202">
    <property type="entry name" value="WW_dom"/>
</dbReference>
<dbReference type="InterPro" id="IPR035892">
    <property type="entry name" value="C2_domain_sf"/>
</dbReference>
<reference evidence="10 11" key="1">
    <citation type="journal article" date="2018" name="Gigascience">
        <title>Genomes of trombidid mites reveal novel predicted allergens and laterally-transferred genes associated with secondary metabolism.</title>
        <authorList>
            <person name="Dong X."/>
            <person name="Chaisiri K."/>
            <person name="Xia D."/>
            <person name="Armstrong S.D."/>
            <person name="Fang Y."/>
            <person name="Donnelly M.J."/>
            <person name="Kadowaki T."/>
            <person name="McGarry J.W."/>
            <person name="Darby A.C."/>
            <person name="Makepeace B.L."/>
        </authorList>
    </citation>
    <scope>NUCLEOTIDE SEQUENCE [LARGE SCALE GENOMIC DNA]</scope>
    <source>
        <strain evidence="10">UoL-UT</strain>
    </source>
</reference>
<feature type="domain" description="WW" evidence="8">
    <location>
        <begin position="111"/>
        <end position="144"/>
    </location>
</feature>
<keyword evidence="11" id="KW-1185">Reference proteome</keyword>
<dbReference type="PROSITE" id="PS01159">
    <property type="entry name" value="WW_DOMAIN_1"/>
    <property type="match status" value="2"/>
</dbReference>
<dbReference type="EMBL" id="NCKV01014684">
    <property type="protein sequence ID" value="RWS20924.1"/>
    <property type="molecule type" value="Genomic_DNA"/>
</dbReference>
<dbReference type="VEuPathDB" id="VectorBase:LDEU011116"/>
<dbReference type="GO" id="GO:0030514">
    <property type="term" value="P:negative regulation of BMP signaling pathway"/>
    <property type="evidence" value="ECO:0007669"/>
    <property type="project" value="TreeGrafter"/>
</dbReference>
<evidence type="ECO:0000313" key="11">
    <source>
        <dbReference type="Proteomes" id="UP000288716"/>
    </source>
</evidence>
<dbReference type="Pfam" id="PF00397">
    <property type="entry name" value="WW"/>
    <property type="match status" value="3"/>
</dbReference>
<evidence type="ECO:0000259" key="9">
    <source>
        <dbReference type="PROSITE" id="PS50237"/>
    </source>
</evidence>
<comment type="caution">
    <text evidence="10">The sequence shown here is derived from an EMBL/GenBank/DDBJ whole genome shotgun (WGS) entry which is preliminary data.</text>
</comment>
<feature type="compositionally biased region" description="Basic and acidic residues" evidence="7">
    <location>
        <begin position="107"/>
        <end position="118"/>
    </location>
</feature>
<feature type="domain" description="HECT" evidence="9">
    <location>
        <begin position="386"/>
        <end position="425"/>
    </location>
</feature>
<comment type="caution">
    <text evidence="6">Lacks conserved residue(s) required for the propagation of feature annotation.</text>
</comment>
<dbReference type="PANTHER" id="PTHR11254:SF395">
    <property type="entry name" value="E3 UBIQUITIN-PROTEIN LIGASE SMURF1"/>
    <property type="match status" value="1"/>
</dbReference>
<dbReference type="InterPro" id="IPR036020">
    <property type="entry name" value="WW_dom_sf"/>
</dbReference>
<dbReference type="AlphaFoldDB" id="A0A443S093"/>
<dbReference type="InterPro" id="IPR035983">
    <property type="entry name" value="Hect_E3_ubiquitin_ligase"/>
</dbReference>
<dbReference type="STRING" id="299467.A0A443S093"/>
<feature type="non-terminal residue" evidence="10">
    <location>
        <position position="425"/>
    </location>
</feature>